<dbReference type="InterPro" id="IPR050765">
    <property type="entry name" value="Riboflavin_Biosynth_HTPR"/>
</dbReference>
<evidence type="ECO:0000313" key="6">
    <source>
        <dbReference type="Proteomes" id="UP000467130"/>
    </source>
</evidence>
<dbReference type="NCBIfam" id="NF010665">
    <property type="entry name" value="PRK14059.1-4"/>
    <property type="match status" value="1"/>
</dbReference>
<name>A0A7I7Q5M7_9MYCO</name>
<keyword evidence="6" id="KW-1185">Reference proteome</keyword>
<dbReference type="InterPro" id="IPR024072">
    <property type="entry name" value="DHFR-like_dom_sf"/>
</dbReference>
<reference evidence="5 6" key="1">
    <citation type="journal article" date="2019" name="Emerg. Microbes Infect.">
        <title>Comprehensive subspecies identification of 175 nontuberculous mycobacteria species based on 7547 genomic profiles.</title>
        <authorList>
            <person name="Matsumoto Y."/>
            <person name="Kinjo T."/>
            <person name="Motooka D."/>
            <person name="Nabeya D."/>
            <person name="Jung N."/>
            <person name="Uechi K."/>
            <person name="Horii T."/>
            <person name="Iida T."/>
            <person name="Fujita J."/>
            <person name="Nakamura S."/>
        </authorList>
    </citation>
    <scope>NUCLEOTIDE SEQUENCE [LARGE SCALE GENOMIC DNA]</scope>
    <source>
        <strain evidence="5 6">JCM 17783</strain>
    </source>
</reference>
<dbReference type="KEGG" id="msto:MSTO_15420"/>
<evidence type="ECO:0000256" key="3">
    <source>
        <dbReference type="ARBA" id="ARBA00023002"/>
    </source>
</evidence>
<dbReference type="GO" id="GO:0009231">
    <property type="term" value="P:riboflavin biosynthetic process"/>
    <property type="evidence" value="ECO:0007669"/>
    <property type="project" value="InterPro"/>
</dbReference>
<organism evidence="5 6">
    <name type="scientific">Mycobacterium stomatepiae</name>
    <dbReference type="NCBI Taxonomy" id="470076"/>
    <lineage>
        <taxon>Bacteria</taxon>
        <taxon>Bacillati</taxon>
        <taxon>Actinomycetota</taxon>
        <taxon>Actinomycetes</taxon>
        <taxon>Mycobacteriales</taxon>
        <taxon>Mycobacteriaceae</taxon>
        <taxon>Mycobacterium</taxon>
        <taxon>Mycobacterium simiae complex</taxon>
    </lineage>
</organism>
<dbReference type="EMBL" id="AP022587">
    <property type="protein sequence ID" value="BBY21337.1"/>
    <property type="molecule type" value="Genomic_DNA"/>
</dbReference>
<dbReference type="Pfam" id="PF01872">
    <property type="entry name" value="RibD_C"/>
    <property type="match status" value="1"/>
</dbReference>
<gene>
    <name evidence="5" type="primary">ribD</name>
    <name evidence="5" type="ORF">MSTO_15420</name>
</gene>
<dbReference type="Gene3D" id="3.40.430.10">
    <property type="entry name" value="Dihydrofolate Reductase, subunit A"/>
    <property type="match status" value="1"/>
</dbReference>
<dbReference type="PANTHER" id="PTHR38011:SF7">
    <property type="entry name" value="2,5-DIAMINO-6-RIBOSYLAMINO-4(3H)-PYRIMIDINONE 5'-PHOSPHATE REDUCTASE"/>
    <property type="match status" value="1"/>
</dbReference>
<dbReference type="NCBIfam" id="NF010664">
    <property type="entry name" value="PRK14059.1-2"/>
    <property type="match status" value="1"/>
</dbReference>
<dbReference type="SUPFAM" id="SSF53597">
    <property type="entry name" value="Dihydrofolate reductase-like"/>
    <property type="match status" value="1"/>
</dbReference>
<evidence type="ECO:0000313" key="5">
    <source>
        <dbReference type="EMBL" id="BBY21337.1"/>
    </source>
</evidence>
<keyword evidence="3" id="KW-0560">Oxidoreductase</keyword>
<dbReference type="GO" id="GO:0008703">
    <property type="term" value="F:5-amino-6-(5-phosphoribosylamino)uracil reductase activity"/>
    <property type="evidence" value="ECO:0007669"/>
    <property type="project" value="InterPro"/>
</dbReference>
<protein>
    <recommendedName>
        <fullName evidence="4">Bacterial bifunctional deaminase-reductase C-terminal domain-containing protein</fullName>
    </recommendedName>
</protein>
<proteinExistence type="predicted"/>
<feature type="domain" description="Bacterial bifunctional deaminase-reductase C-terminal" evidence="4">
    <location>
        <begin position="41"/>
        <end position="252"/>
    </location>
</feature>
<accession>A0A7I7Q5M7</accession>
<dbReference type="AlphaFoldDB" id="A0A7I7Q5M7"/>
<evidence type="ECO:0000256" key="1">
    <source>
        <dbReference type="ARBA" id="ARBA00005104"/>
    </source>
</evidence>
<comment type="pathway">
    <text evidence="1">Cofactor biosynthesis; riboflavin biosynthesis.</text>
</comment>
<evidence type="ECO:0000256" key="2">
    <source>
        <dbReference type="ARBA" id="ARBA00022857"/>
    </source>
</evidence>
<dbReference type="InterPro" id="IPR002734">
    <property type="entry name" value="RibDG_C"/>
</dbReference>
<sequence>MPESGTGKAADTAMTLLGSGRELDDGELPQLYAYPDTDDTWVRANFITSIDGGATAEGKTGPMAGPGDRLIFFLLRELADVIVVGAGTVRVEGYSGAHAGIAERQRRQARGQSEVPQLAIVTKSGLLDREMGVFTRTEVPPLVLTCTAAADETRHLLGDLAEVIDCSGSDPNKVDEAALLAILRARGMRRVLTEGGPMLLGSLMQRDMLDELCLTIAPYIIGGLARRIATGPGQALSRMDCQHVLTDDAGYLYTRYVRA</sequence>
<dbReference type="Proteomes" id="UP000467130">
    <property type="component" value="Chromosome"/>
</dbReference>
<dbReference type="RefSeq" id="WP_163789348.1">
    <property type="nucleotide sequence ID" value="NZ_AP022587.1"/>
</dbReference>
<keyword evidence="2" id="KW-0521">NADP</keyword>
<evidence type="ECO:0000259" key="4">
    <source>
        <dbReference type="Pfam" id="PF01872"/>
    </source>
</evidence>
<dbReference type="PANTHER" id="PTHR38011">
    <property type="entry name" value="DIHYDROFOLATE REDUCTASE FAMILY PROTEIN (AFU_ORTHOLOGUE AFUA_8G06820)"/>
    <property type="match status" value="1"/>
</dbReference>